<dbReference type="EMBL" id="BARU01025578">
    <property type="protein sequence ID" value="GAH68088.1"/>
    <property type="molecule type" value="Genomic_DNA"/>
</dbReference>
<organism evidence="1">
    <name type="scientific">marine sediment metagenome</name>
    <dbReference type="NCBI Taxonomy" id="412755"/>
    <lineage>
        <taxon>unclassified sequences</taxon>
        <taxon>metagenomes</taxon>
        <taxon>ecological metagenomes</taxon>
    </lineage>
</organism>
<accession>X1JEA8</accession>
<reference evidence="1" key="1">
    <citation type="journal article" date="2014" name="Front. Microbiol.">
        <title>High frequency of phylogenetically diverse reductive dehalogenase-homologous genes in deep subseafloor sedimentary metagenomes.</title>
        <authorList>
            <person name="Kawai M."/>
            <person name="Futagami T."/>
            <person name="Toyoda A."/>
            <person name="Takaki Y."/>
            <person name="Nishi S."/>
            <person name="Hori S."/>
            <person name="Arai W."/>
            <person name="Tsubouchi T."/>
            <person name="Morono Y."/>
            <person name="Uchiyama I."/>
            <person name="Ito T."/>
            <person name="Fujiyama A."/>
            <person name="Inagaki F."/>
            <person name="Takami H."/>
        </authorList>
    </citation>
    <scope>NUCLEOTIDE SEQUENCE</scope>
    <source>
        <strain evidence="1">Expedition CK06-06</strain>
    </source>
</reference>
<sequence length="129" mass="14264">YTLFLENETAASSLIYFDNIGILTAGIAAIASDLTKGIFPRGYNNIWVKGMMGESIVIPEAIKQAAVILARWENDPTLYTYTGLKKSEKIGDYSYTNLATTEADVLTGIAEADFYLRLYVKRKPVLMAP</sequence>
<proteinExistence type="predicted"/>
<dbReference type="AlphaFoldDB" id="X1JEA8"/>
<name>X1JEA8_9ZZZZ</name>
<comment type="caution">
    <text evidence="1">The sequence shown here is derived from an EMBL/GenBank/DDBJ whole genome shotgun (WGS) entry which is preliminary data.</text>
</comment>
<evidence type="ECO:0000313" key="1">
    <source>
        <dbReference type="EMBL" id="GAH68088.1"/>
    </source>
</evidence>
<feature type="non-terminal residue" evidence="1">
    <location>
        <position position="1"/>
    </location>
</feature>
<gene>
    <name evidence="1" type="ORF">S03H2_41193</name>
</gene>
<protein>
    <submittedName>
        <fullName evidence="1">Uncharacterized protein</fullName>
    </submittedName>
</protein>